<dbReference type="EMBL" id="KZ819308">
    <property type="protein sequence ID" value="PWN94851.1"/>
    <property type="molecule type" value="Genomic_DNA"/>
</dbReference>
<gene>
    <name evidence="2" type="ORF">FA09DRAFT_288358</name>
</gene>
<dbReference type="PANTHER" id="PTHR12205:SF0">
    <property type="entry name" value="CENTROMERE_KINETOCHORE PROTEIN ZW10 HOMOLOG"/>
    <property type="match status" value="1"/>
</dbReference>
<dbReference type="InterPro" id="IPR055148">
    <property type="entry name" value="ZW10_C_2"/>
</dbReference>
<dbReference type="GO" id="GO:0006888">
    <property type="term" value="P:endoplasmic reticulum to Golgi vesicle-mediated transport"/>
    <property type="evidence" value="ECO:0007669"/>
    <property type="project" value="TreeGrafter"/>
</dbReference>
<dbReference type="Pfam" id="PF22766">
    <property type="entry name" value="ZW10_C2"/>
    <property type="match status" value="1"/>
</dbReference>
<feature type="non-terminal residue" evidence="2">
    <location>
        <position position="1"/>
    </location>
</feature>
<evidence type="ECO:0000313" key="2">
    <source>
        <dbReference type="EMBL" id="PWN94851.1"/>
    </source>
</evidence>
<dbReference type="OrthoDB" id="534815at2759"/>
<protein>
    <recommendedName>
        <fullName evidence="1">ZW10 C-terminal helical domain-containing protein</fullName>
    </recommendedName>
</protein>
<feature type="non-terminal residue" evidence="2">
    <location>
        <position position="119"/>
    </location>
</feature>
<evidence type="ECO:0000313" key="3">
    <source>
        <dbReference type="Proteomes" id="UP000245946"/>
    </source>
</evidence>
<dbReference type="AlphaFoldDB" id="A0A316Z050"/>
<feature type="domain" description="ZW10 C-terminal helical" evidence="1">
    <location>
        <begin position="1"/>
        <end position="118"/>
    </location>
</feature>
<dbReference type="RefSeq" id="XP_025595130.1">
    <property type="nucleotide sequence ID" value="XM_025739931.1"/>
</dbReference>
<evidence type="ECO:0000259" key="1">
    <source>
        <dbReference type="Pfam" id="PF22766"/>
    </source>
</evidence>
<reference evidence="2 3" key="1">
    <citation type="journal article" date="2018" name="Mol. Biol. Evol.">
        <title>Broad Genomic Sampling Reveals a Smut Pathogenic Ancestry of the Fungal Clade Ustilaginomycotina.</title>
        <authorList>
            <person name="Kijpornyongpan T."/>
            <person name="Mondo S.J."/>
            <person name="Barry K."/>
            <person name="Sandor L."/>
            <person name="Lee J."/>
            <person name="Lipzen A."/>
            <person name="Pangilinan J."/>
            <person name="LaButti K."/>
            <person name="Hainaut M."/>
            <person name="Henrissat B."/>
            <person name="Grigoriev I.V."/>
            <person name="Spatafora J.W."/>
            <person name="Aime M.C."/>
        </authorList>
    </citation>
    <scope>NUCLEOTIDE SEQUENCE [LARGE SCALE GENOMIC DNA]</scope>
    <source>
        <strain evidence="2 3">MCA 4186</strain>
    </source>
</reference>
<dbReference type="PANTHER" id="PTHR12205">
    <property type="entry name" value="CENTROMERE/KINETOCHORE PROTEIN ZW10"/>
    <property type="match status" value="1"/>
</dbReference>
<dbReference type="GO" id="GO:0007094">
    <property type="term" value="P:mitotic spindle assembly checkpoint signaling"/>
    <property type="evidence" value="ECO:0007669"/>
    <property type="project" value="TreeGrafter"/>
</dbReference>
<dbReference type="InterPro" id="IPR046362">
    <property type="entry name" value="Zw10/DSL1_C_sf"/>
</dbReference>
<name>A0A316Z050_9BASI</name>
<organism evidence="2 3">
    <name type="scientific">Tilletiopsis washingtonensis</name>
    <dbReference type="NCBI Taxonomy" id="58919"/>
    <lineage>
        <taxon>Eukaryota</taxon>
        <taxon>Fungi</taxon>
        <taxon>Dikarya</taxon>
        <taxon>Basidiomycota</taxon>
        <taxon>Ustilaginomycotina</taxon>
        <taxon>Exobasidiomycetes</taxon>
        <taxon>Entylomatales</taxon>
        <taxon>Entylomatales incertae sedis</taxon>
        <taxon>Tilletiopsis</taxon>
    </lineage>
</organism>
<proteinExistence type="predicted"/>
<keyword evidence="3" id="KW-1185">Reference proteome</keyword>
<dbReference type="GO" id="GO:0005737">
    <property type="term" value="C:cytoplasm"/>
    <property type="evidence" value="ECO:0007669"/>
    <property type="project" value="GOC"/>
</dbReference>
<dbReference type="Proteomes" id="UP000245946">
    <property type="component" value="Unassembled WGS sequence"/>
</dbReference>
<dbReference type="Gene3D" id="1.10.357.150">
    <property type="match status" value="1"/>
</dbReference>
<dbReference type="GO" id="GO:1990423">
    <property type="term" value="C:RZZ complex"/>
    <property type="evidence" value="ECO:0007669"/>
    <property type="project" value="TreeGrafter"/>
</dbReference>
<sequence length="119" mass="13103">ALGTLVEGVLSRVLREVEALEDISERESEILATVVKSFGPLEELFVDAASGQTAVALFVPSWFKCSYLSEILQGGLVDIDFLWSEAGALVDYEPEELSRLIRALFSDTPKRSKLLEKIA</sequence>
<dbReference type="STRING" id="58919.A0A316Z050"/>
<accession>A0A316Z050</accession>
<dbReference type="GeneID" id="37267477"/>